<dbReference type="SMART" id="SM00867">
    <property type="entry name" value="YceI"/>
    <property type="match status" value="1"/>
</dbReference>
<proteinExistence type="predicted"/>
<gene>
    <name evidence="3" type="ORF">JDO7802_00899</name>
</gene>
<evidence type="ECO:0000259" key="2">
    <source>
        <dbReference type="SMART" id="SM00867"/>
    </source>
</evidence>
<feature type="chain" id="PRO_5005807795" description="Lipid/polyisoprenoid-binding YceI-like domain-containing protein" evidence="1">
    <location>
        <begin position="20"/>
        <end position="190"/>
    </location>
</feature>
<dbReference type="AlphaFoldDB" id="A0A0M6YEW6"/>
<dbReference type="Gene3D" id="2.40.128.110">
    <property type="entry name" value="Lipid/polyisoprenoid-binding, YceI-like"/>
    <property type="match status" value="1"/>
</dbReference>
<name>A0A0M6YEW6_9RHOB</name>
<organism evidence="3 4">
    <name type="scientific">Jannaschia donghaensis</name>
    <dbReference type="NCBI Taxonomy" id="420998"/>
    <lineage>
        <taxon>Bacteria</taxon>
        <taxon>Pseudomonadati</taxon>
        <taxon>Pseudomonadota</taxon>
        <taxon>Alphaproteobacteria</taxon>
        <taxon>Rhodobacterales</taxon>
        <taxon>Roseobacteraceae</taxon>
        <taxon>Jannaschia</taxon>
    </lineage>
</organism>
<feature type="domain" description="Lipid/polyisoprenoid-binding YceI-like" evidence="2">
    <location>
        <begin position="20"/>
        <end position="189"/>
    </location>
</feature>
<dbReference type="PIRSF" id="PIRSF029811">
    <property type="entry name" value="UCP029811"/>
    <property type="match status" value="1"/>
</dbReference>
<sequence length="190" mass="20227">MRAIALTTTLALVALPAFADWTLDGDRSTLGFVTTKNGDASEAHMFSGLSGTVTDDGGADVTIPLASVETFIDIRNERMRDILFRVADFPAATISAQIDMQLFGAMAAGDRMTQEIEITVAANGTEAEYFGDVSVTRISDTLVAVSTARPFIVNARDLGYEDGLAQLQEIASLDAISPAVPVTFDLIFAR</sequence>
<evidence type="ECO:0000256" key="1">
    <source>
        <dbReference type="SAM" id="SignalP"/>
    </source>
</evidence>
<protein>
    <recommendedName>
        <fullName evidence="2">Lipid/polyisoprenoid-binding YceI-like domain-containing protein</fullName>
    </recommendedName>
</protein>
<dbReference type="Pfam" id="PF04264">
    <property type="entry name" value="YceI"/>
    <property type="match status" value="1"/>
</dbReference>
<dbReference type="STRING" id="420998.JDO7802_00899"/>
<evidence type="ECO:0000313" key="4">
    <source>
        <dbReference type="Proteomes" id="UP000049222"/>
    </source>
</evidence>
<keyword evidence="1" id="KW-0732">Signal</keyword>
<dbReference type="OrthoDB" id="5525824at2"/>
<reference evidence="3 4" key="1">
    <citation type="submission" date="2015-07" db="EMBL/GenBank/DDBJ databases">
        <authorList>
            <person name="Noorani M."/>
        </authorList>
    </citation>
    <scope>NUCLEOTIDE SEQUENCE [LARGE SCALE GENOMIC DNA]</scope>
    <source>
        <strain evidence="3 4">CECT 7802</strain>
    </source>
</reference>
<evidence type="ECO:0000313" key="3">
    <source>
        <dbReference type="EMBL" id="CTQ48891.1"/>
    </source>
</evidence>
<dbReference type="RefSeq" id="WP_055083082.1">
    <property type="nucleotide sequence ID" value="NZ_CXSU01000011.1"/>
</dbReference>
<feature type="signal peptide" evidence="1">
    <location>
        <begin position="1"/>
        <end position="19"/>
    </location>
</feature>
<dbReference type="EMBL" id="CXSU01000011">
    <property type="protein sequence ID" value="CTQ48891.1"/>
    <property type="molecule type" value="Genomic_DNA"/>
</dbReference>
<dbReference type="InterPro" id="IPR036761">
    <property type="entry name" value="TTHA0802/YceI-like_sf"/>
</dbReference>
<dbReference type="Proteomes" id="UP000049222">
    <property type="component" value="Unassembled WGS sequence"/>
</dbReference>
<dbReference type="SUPFAM" id="SSF101874">
    <property type="entry name" value="YceI-like"/>
    <property type="match status" value="1"/>
</dbReference>
<dbReference type="InterPro" id="IPR027016">
    <property type="entry name" value="UCP029811"/>
</dbReference>
<keyword evidence="4" id="KW-1185">Reference proteome</keyword>
<accession>A0A0M6YEW6</accession>
<dbReference type="InterPro" id="IPR007372">
    <property type="entry name" value="Lipid/polyisoprenoid-bd_YceI"/>
</dbReference>